<dbReference type="Pfam" id="PF02518">
    <property type="entry name" value="HATPase_c"/>
    <property type="match status" value="1"/>
</dbReference>
<evidence type="ECO:0000256" key="3">
    <source>
        <dbReference type="ARBA" id="ARBA00022553"/>
    </source>
</evidence>
<keyword evidence="4" id="KW-0808">Transferase</keyword>
<keyword evidence="10" id="KW-0812">Transmembrane</keyword>
<keyword evidence="6 14" id="KW-0418">Kinase</keyword>
<dbReference type="InterPro" id="IPR050482">
    <property type="entry name" value="Sensor_HK_TwoCompSys"/>
</dbReference>
<organism evidence="14 15">
    <name type="scientific">Micromonospora craniellae</name>
    <dbReference type="NCBI Taxonomy" id="2294034"/>
    <lineage>
        <taxon>Bacteria</taxon>
        <taxon>Bacillati</taxon>
        <taxon>Actinomycetota</taxon>
        <taxon>Actinomycetes</taxon>
        <taxon>Micromonosporales</taxon>
        <taxon>Micromonosporaceae</taxon>
        <taxon>Micromonospora</taxon>
    </lineage>
</organism>
<dbReference type="Pfam" id="PF07730">
    <property type="entry name" value="HisKA_3"/>
    <property type="match status" value="1"/>
</dbReference>
<evidence type="ECO:0000256" key="10">
    <source>
        <dbReference type="SAM" id="Phobius"/>
    </source>
</evidence>
<feature type="transmembrane region" description="Helical" evidence="10">
    <location>
        <begin position="15"/>
        <end position="37"/>
    </location>
</feature>
<keyword evidence="15" id="KW-1185">Reference proteome</keyword>
<evidence type="ECO:0000259" key="13">
    <source>
        <dbReference type="Pfam" id="PF13796"/>
    </source>
</evidence>
<keyword evidence="3" id="KW-0597">Phosphoprotein</keyword>
<comment type="catalytic activity">
    <reaction evidence="1">
        <text>ATP + protein L-histidine = ADP + protein N-phospho-L-histidine.</text>
        <dbReference type="EC" id="2.7.13.3"/>
    </reaction>
</comment>
<dbReference type="InterPro" id="IPR025828">
    <property type="entry name" value="Put_sensor_dom"/>
</dbReference>
<evidence type="ECO:0000259" key="12">
    <source>
        <dbReference type="Pfam" id="PF07730"/>
    </source>
</evidence>
<dbReference type="InterPro" id="IPR003594">
    <property type="entry name" value="HATPase_dom"/>
</dbReference>
<dbReference type="CDD" id="cd16917">
    <property type="entry name" value="HATPase_UhpB-NarQ-NarX-like"/>
    <property type="match status" value="1"/>
</dbReference>
<dbReference type="PANTHER" id="PTHR24421:SF10">
    <property type="entry name" value="NITRATE_NITRITE SENSOR PROTEIN NARQ"/>
    <property type="match status" value="1"/>
</dbReference>
<dbReference type="RefSeq" id="WP_117230003.1">
    <property type="nucleotide sequence ID" value="NZ_CP061725.1"/>
</dbReference>
<dbReference type="InterPro" id="IPR011712">
    <property type="entry name" value="Sig_transdc_His_kin_sub3_dim/P"/>
</dbReference>
<sequence length="444" mass="47687">MATHLAHSFAARRRLLGWACVLIALAFVEVLVLTWVLTTLTLAALWVTLPLFTGAVLAARAMADSRRLFVARELGIVVGRRYRPLPASGRWARFNIALRDPATWRDARWLLVDTTAGVALLSVPVAAFLAGVLGLVLPLIWSTLPAGASLDFPFGTTIHDTGSAAANGIPWGLFYLGFCWLITPVFMHWYGELTAAMLRPDRRLLLAERIDQLATTRTQAVDAQAQELRRIERDLHDGTQAHLVALGMSLGMVENLIGDDPAVRQLLAAARTHNAQAIAELRALIKGIRPPVLGDRGLVGAVESLAMRMPLRIDVDLDLPGRLSDPVEAAAYFTISEALANTVKHSGASRAWVRGRQENDRMLLEVGDDGRGGAVLVPGGGLEGVRQRLAAFDGTLTIAEPATGGTTLTIALPIVAEPLPGGTDTGLPMSPPTVRDRPVDRAGR</sequence>
<evidence type="ECO:0000256" key="5">
    <source>
        <dbReference type="ARBA" id="ARBA00022741"/>
    </source>
</evidence>
<dbReference type="Pfam" id="PF13796">
    <property type="entry name" value="Sensor"/>
    <property type="match status" value="1"/>
</dbReference>
<evidence type="ECO:0000256" key="6">
    <source>
        <dbReference type="ARBA" id="ARBA00022777"/>
    </source>
</evidence>
<reference evidence="14 15" key="1">
    <citation type="submission" date="2018-08" db="EMBL/GenBank/DDBJ databases">
        <title>Verrucosispora craniellae sp. nov., isolated from a marine sponge in the South China Sea.</title>
        <authorList>
            <person name="Li L."/>
            <person name="Lin H.W."/>
        </authorList>
    </citation>
    <scope>NUCLEOTIDE SEQUENCE [LARGE SCALE GENOMIC DNA]</scope>
    <source>
        <strain evidence="14 15">LHW63014</strain>
    </source>
</reference>
<keyword evidence="10" id="KW-1133">Transmembrane helix</keyword>
<feature type="domain" description="Putative sensor" evidence="13">
    <location>
        <begin position="25"/>
        <end position="198"/>
    </location>
</feature>
<dbReference type="GO" id="GO:0005524">
    <property type="term" value="F:ATP binding"/>
    <property type="evidence" value="ECO:0007669"/>
    <property type="project" value="UniProtKB-KW"/>
</dbReference>
<comment type="caution">
    <text evidence="14">The sequence shown here is derived from an EMBL/GenBank/DDBJ whole genome shotgun (WGS) entry which is preliminary data.</text>
</comment>
<evidence type="ECO:0000256" key="8">
    <source>
        <dbReference type="ARBA" id="ARBA00023012"/>
    </source>
</evidence>
<dbReference type="GO" id="GO:0016020">
    <property type="term" value="C:membrane"/>
    <property type="evidence" value="ECO:0007669"/>
    <property type="project" value="InterPro"/>
</dbReference>
<evidence type="ECO:0000313" key="14">
    <source>
        <dbReference type="EMBL" id="RFS44343.1"/>
    </source>
</evidence>
<feature type="domain" description="Histidine kinase/HSP90-like ATPase" evidence="11">
    <location>
        <begin position="332"/>
        <end position="414"/>
    </location>
</feature>
<keyword evidence="7" id="KW-0067">ATP-binding</keyword>
<dbReference type="Gene3D" id="3.30.565.10">
    <property type="entry name" value="Histidine kinase-like ATPase, C-terminal domain"/>
    <property type="match status" value="1"/>
</dbReference>
<feature type="transmembrane region" description="Helical" evidence="10">
    <location>
        <begin position="118"/>
        <end position="141"/>
    </location>
</feature>
<gene>
    <name evidence="14" type="ORF">D0Q02_22485</name>
</gene>
<protein>
    <recommendedName>
        <fullName evidence="2">histidine kinase</fullName>
        <ecNumber evidence="2">2.7.13.3</ecNumber>
    </recommendedName>
</protein>
<evidence type="ECO:0000256" key="2">
    <source>
        <dbReference type="ARBA" id="ARBA00012438"/>
    </source>
</evidence>
<evidence type="ECO:0000256" key="9">
    <source>
        <dbReference type="SAM" id="MobiDB-lite"/>
    </source>
</evidence>
<dbReference type="OrthoDB" id="4198152at2"/>
<accession>A0A372FUC0</accession>
<keyword evidence="8" id="KW-0902">Two-component regulatory system</keyword>
<dbReference type="Gene3D" id="1.20.5.1930">
    <property type="match status" value="1"/>
</dbReference>
<evidence type="ECO:0000256" key="7">
    <source>
        <dbReference type="ARBA" id="ARBA00022840"/>
    </source>
</evidence>
<dbReference type="SUPFAM" id="SSF55874">
    <property type="entry name" value="ATPase domain of HSP90 chaperone/DNA topoisomerase II/histidine kinase"/>
    <property type="match status" value="1"/>
</dbReference>
<evidence type="ECO:0000313" key="15">
    <source>
        <dbReference type="Proteomes" id="UP000262621"/>
    </source>
</evidence>
<evidence type="ECO:0000259" key="11">
    <source>
        <dbReference type="Pfam" id="PF02518"/>
    </source>
</evidence>
<dbReference type="AlphaFoldDB" id="A0A372FUC0"/>
<evidence type="ECO:0000256" key="1">
    <source>
        <dbReference type="ARBA" id="ARBA00000085"/>
    </source>
</evidence>
<dbReference type="PANTHER" id="PTHR24421">
    <property type="entry name" value="NITRATE/NITRITE SENSOR PROTEIN NARX-RELATED"/>
    <property type="match status" value="1"/>
</dbReference>
<feature type="compositionally biased region" description="Basic and acidic residues" evidence="9">
    <location>
        <begin position="434"/>
        <end position="444"/>
    </location>
</feature>
<feature type="transmembrane region" description="Helical" evidence="10">
    <location>
        <begin position="169"/>
        <end position="190"/>
    </location>
</feature>
<keyword evidence="10" id="KW-0472">Membrane</keyword>
<dbReference type="EMBL" id="QVFU01000031">
    <property type="protein sequence ID" value="RFS44343.1"/>
    <property type="molecule type" value="Genomic_DNA"/>
</dbReference>
<feature type="domain" description="Signal transduction histidine kinase subgroup 3 dimerisation and phosphoacceptor" evidence="12">
    <location>
        <begin position="227"/>
        <end position="293"/>
    </location>
</feature>
<dbReference type="GO" id="GO:0000155">
    <property type="term" value="F:phosphorelay sensor kinase activity"/>
    <property type="evidence" value="ECO:0007669"/>
    <property type="project" value="InterPro"/>
</dbReference>
<proteinExistence type="predicted"/>
<keyword evidence="5" id="KW-0547">Nucleotide-binding</keyword>
<feature type="region of interest" description="Disordered" evidence="9">
    <location>
        <begin position="421"/>
        <end position="444"/>
    </location>
</feature>
<name>A0A372FUC0_9ACTN</name>
<evidence type="ECO:0000256" key="4">
    <source>
        <dbReference type="ARBA" id="ARBA00022679"/>
    </source>
</evidence>
<dbReference type="EC" id="2.7.13.3" evidence="2"/>
<dbReference type="Proteomes" id="UP000262621">
    <property type="component" value="Unassembled WGS sequence"/>
</dbReference>
<feature type="transmembrane region" description="Helical" evidence="10">
    <location>
        <begin position="43"/>
        <end position="63"/>
    </location>
</feature>
<dbReference type="InterPro" id="IPR036890">
    <property type="entry name" value="HATPase_C_sf"/>
</dbReference>
<dbReference type="GO" id="GO:0046983">
    <property type="term" value="F:protein dimerization activity"/>
    <property type="evidence" value="ECO:0007669"/>
    <property type="project" value="InterPro"/>
</dbReference>